<keyword evidence="1" id="KW-0808">Transferase</keyword>
<proteinExistence type="predicted"/>
<protein>
    <submittedName>
        <fullName evidence="1">Phosphopantetheinyl transferase</fullName>
    </submittedName>
</protein>
<dbReference type="EMBL" id="JBHSPA010000126">
    <property type="protein sequence ID" value="MFC5835432.1"/>
    <property type="molecule type" value="Genomic_DNA"/>
</dbReference>
<dbReference type="InterPro" id="IPR037143">
    <property type="entry name" value="4-PPantetheinyl_Trfase_dom_sf"/>
</dbReference>
<evidence type="ECO:0000313" key="2">
    <source>
        <dbReference type="Proteomes" id="UP001596058"/>
    </source>
</evidence>
<dbReference type="GO" id="GO:0016740">
    <property type="term" value="F:transferase activity"/>
    <property type="evidence" value="ECO:0007669"/>
    <property type="project" value="UniProtKB-KW"/>
</dbReference>
<evidence type="ECO:0000313" key="1">
    <source>
        <dbReference type="EMBL" id="MFC5835432.1"/>
    </source>
</evidence>
<dbReference type="Proteomes" id="UP001596058">
    <property type="component" value="Unassembled WGS sequence"/>
</dbReference>
<dbReference type="Gene3D" id="3.90.470.20">
    <property type="entry name" value="4'-phosphopantetheinyl transferase domain"/>
    <property type="match status" value="1"/>
</dbReference>
<gene>
    <name evidence="1" type="ORF">ACFPZ3_67425</name>
</gene>
<reference evidence="2" key="1">
    <citation type="journal article" date="2019" name="Int. J. Syst. Evol. Microbiol.">
        <title>The Global Catalogue of Microorganisms (GCM) 10K type strain sequencing project: providing services to taxonomists for standard genome sequencing and annotation.</title>
        <authorList>
            <consortium name="The Broad Institute Genomics Platform"/>
            <consortium name="The Broad Institute Genome Sequencing Center for Infectious Disease"/>
            <person name="Wu L."/>
            <person name="Ma J."/>
        </authorList>
    </citation>
    <scope>NUCLEOTIDE SEQUENCE [LARGE SCALE GENOMIC DNA]</scope>
    <source>
        <strain evidence="2">CCUG 53903</strain>
    </source>
</reference>
<name>A0ABW1DCZ2_9ACTN</name>
<dbReference type="RefSeq" id="WP_379524851.1">
    <property type="nucleotide sequence ID" value="NZ_JBHSPA010000126.1"/>
</dbReference>
<keyword evidence="2" id="KW-1185">Reference proteome</keyword>
<accession>A0ABW1DCZ2</accession>
<organism evidence="1 2">
    <name type="scientific">Nonomuraea insulae</name>
    <dbReference type="NCBI Taxonomy" id="1616787"/>
    <lineage>
        <taxon>Bacteria</taxon>
        <taxon>Bacillati</taxon>
        <taxon>Actinomycetota</taxon>
        <taxon>Actinomycetes</taxon>
        <taxon>Streptosporangiales</taxon>
        <taxon>Streptosporangiaceae</taxon>
        <taxon>Nonomuraea</taxon>
    </lineage>
</organism>
<sequence>MNRWGFAEVGFAGLSRPGELIAGLRLDEVYTRSERLRSGAGRTLQHWAGRLAAKHAVLRLLDVAPTAGHLRGAEVLPRPAATCRRDAGCAHGHPPAVRLCGELARLTGVRQIRISISHTGDRALAVALVSARLPEDETALVAARLSEGETAPVAGGPFREEVPR</sequence>
<comment type="caution">
    <text evidence="1">The sequence shown here is derived from an EMBL/GenBank/DDBJ whole genome shotgun (WGS) entry which is preliminary data.</text>
</comment>